<dbReference type="EMBL" id="CCEJ010000003">
    <property type="protein sequence ID" value="CDR33555.1"/>
    <property type="molecule type" value="Genomic_DNA"/>
</dbReference>
<dbReference type="AlphaFoldDB" id="A0A090D0Y4"/>
<dbReference type="SUPFAM" id="SSF50998">
    <property type="entry name" value="Quinoprotein alcohol dehydrogenase-like"/>
    <property type="match status" value="1"/>
</dbReference>
<accession>A0A090D0Y4</accession>
<feature type="compositionally biased region" description="Basic and acidic residues" evidence="4">
    <location>
        <begin position="1"/>
        <end position="10"/>
    </location>
</feature>
<evidence type="ECO:0000256" key="4">
    <source>
        <dbReference type="SAM" id="MobiDB-lite"/>
    </source>
</evidence>
<sequence>MQEACPKKGDLPFLQPNGEESSSKSSILSDYRVEKLTWNLYRKASLAKNKVNDPAFESSFSVLGKHRTKVTSLSFWDGLLYSSSLDRTIRLWDLNEGKEFDKKVSNYPIQSFALLPRGEAIYAFSTGLLQVFGKKDSKPIHEVAIDMKKVLSFQLESERLYVTEQKGIKEFDLEFKSFRFFEFPDALRFHIFQGQIFYYDIYGTVHILDQRSQNYIAKIPTNGFSTCLTCGEEGLYIGQIDGTLKIIDYRKREVIRDEFITGCPGVLTSLKIVDETLLGQKRYNLRIWERTSMTLKKVLHVHSELVIHASQNAVDSIYLGMDEGTLFKYNFS</sequence>
<dbReference type="InterPro" id="IPR001680">
    <property type="entry name" value="WD40_rpt"/>
</dbReference>
<dbReference type="Proteomes" id="UP000031552">
    <property type="component" value="Unassembled WGS sequence"/>
</dbReference>
<keyword evidence="2" id="KW-0677">Repeat</keyword>
<gene>
    <name evidence="5" type="ORF">CSEC_0723</name>
</gene>
<evidence type="ECO:0000313" key="6">
    <source>
        <dbReference type="Proteomes" id="UP000031552"/>
    </source>
</evidence>
<proteinExistence type="predicted"/>
<evidence type="ECO:0000256" key="1">
    <source>
        <dbReference type="ARBA" id="ARBA00022574"/>
    </source>
</evidence>
<comment type="caution">
    <text evidence="5">The sequence shown here is derived from an EMBL/GenBank/DDBJ whole genome shotgun (WGS) entry which is preliminary data.</text>
</comment>
<feature type="repeat" description="WD" evidence="3">
    <location>
        <begin position="63"/>
        <end position="102"/>
    </location>
</feature>
<feature type="region of interest" description="Disordered" evidence="4">
    <location>
        <begin position="1"/>
        <end position="25"/>
    </location>
</feature>
<keyword evidence="6" id="KW-1185">Reference proteome</keyword>
<dbReference type="STRING" id="1437425.CSEC_0723"/>
<dbReference type="Gene3D" id="2.130.10.10">
    <property type="entry name" value="YVTN repeat-like/Quinoprotein amine dehydrogenase"/>
    <property type="match status" value="2"/>
</dbReference>
<keyword evidence="1 3" id="KW-0853">WD repeat</keyword>
<dbReference type="InterPro" id="IPR015943">
    <property type="entry name" value="WD40/YVTN_repeat-like_dom_sf"/>
</dbReference>
<name>A0A090D0Y4_9BACT</name>
<dbReference type="PROSITE" id="PS00678">
    <property type="entry name" value="WD_REPEATS_1"/>
    <property type="match status" value="1"/>
</dbReference>
<evidence type="ECO:0000256" key="3">
    <source>
        <dbReference type="PROSITE-ProRule" id="PRU00221"/>
    </source>
</evidence>
<dbReference type="RefSeq" id="WP_041017022.1">
    <property type="nucleotide sequence ID" value="NZ_CCEJ010000003.1"/>
</dbReference>
<organism evidence="5 6">
    <name type="scientific">Candidatus Criblamydia sequanensis CRIB-18</name>
    <dbReference type="NCBI Taxonomy" id="1437425"/>
    <lineage>
        <taxon>Bacteria</taxon>
        <taxon>Pseudomonadati</taxon>
        <taxon>Chlamydiota</taxon>
        <taxon>Chlamydiia</taxon>
        <taxon>Parachlamydiales</taxon>
        <taxon>Candidatus Criblamydiaceae</taxon>
        <taxon>Candidatus Criblamydia</taxon>
    </lineage>
</organism>
<evidence type="ECO:0000313" key="5">
    <source>
        <dbReference type="EMBL" id="CDR33555.1"/>
    </source>
</evidence>
<dbReference type="PROSITE" id="PS50082">
    <property type="entry name" value="WD_REPEATS_2"/>
    <property type="match status" value="1"/>
</dbReference>
<evidence type="ECO:0000256" key="2">
    <source>
        <dbReference type="ARBA" id="ARBA00022737"/>
    </source>
</evidence>
<reference evidence="5" key="1">
    <citation type="submission" date="2013-12" db="EMBL/GenBank/DDBJ databases">
        <authorList>
            <person name="Linke B."/>
        </authorList>
    </citation>
    <scope>NUCLEOTIDE SEQUENCE [LARGE SCALE GENOMIC DNA]</scope>
    <source>
        <strain evidence="5">CRIB-18</strain>
    </source>
</reference>
<dbReference type="InterPro" id="IPR019775">
    <property type="entry name" value="WD40_repeat_CS"/>
</dbReference>
<reference evidence="5" key="2">
    <citation type="submission" date="2014-09" db="EMBL/GenBank/DDBJ databases">
        <title>Criblamydia sequanensis harbors a mega-plasmid encoding arsenite resistance.</title>
        <authorList>
            <person name="Bertelli C."/>
            <person name="Goesmann A."/>
            <person name="Greub G."/>
        </authorList>
    </citation>
    <scope>NUCLEOTIDE SEQUENCE [LARGE SCALE GENOMIC DNA]</scope>
    <source>
        <strain evidence="5">CRIB-18</strain>
    </source>
</reference>
<dbReference type="InterPro" id="IPR011047">
    <property type="entry name" value="Quinoprotein_ADH-like_sf"/>
</dbReference>
<dbReference type="PROSITE" id="PS50294">
    <property type="entry name" value="WD_REPEATS_REGION"/>
    <property type="match status" value="1"/>
</dbReference>
<protein>
    <submittedName>
        <fullName evidence="5">WD repeat-containing protein</fullName>
    </submittedName>
</protein>